<gene>
    <name evidence="1" type="ORF">SAMN06296052_14010</name>
</gene>
<dbReference type="Proteomes" id="UP000198432">
    <property type="component" value="Unassembled WGS sequence"/>
</dbReference>
<accession>A0A239LEH9</accession>
<proteinExistence type="predicted"/>
<dbReference type="EMBL" id="FZOQ01000040">
    <property type="protein sequence ID" value="SNT28735.1"/>
    <property type="molecule type" value="Genomic_DNA"/>
</dbReference>
<dbReference type="RefSeq" id="WP_144266387.1">
    <property type="nucleotide sequence ID" value="NZ_FZOQ01000040.1"/>
</dbReference>
<keyword evidence="2" id="KW-1185">Reference proteome</keyword>
<evidence type="ECO:0000313" key="1">
    <source>
        <dbReference type="EMBL" id="SNT28735.1"/>
    </source>
</evidence>
<organism evidence="1 2">
    <name type="scientific">Pontibacter ummariensis</name>
    <dbReference type="NCBI Taxonomy" id="1610492"/>
    <lineage>
        <taxon>Bacteria</taxon>
        <taxon>Pseudomonadati</taxon>
        <taxon>Bacteroidota</taxon>
        <taxon>Cytophagia</taxon>
        <taxon>Cytophagales</taxon>
        <taxon>Hymenobacteraceae</taxon>
        <taxon>Pontibacter</taxon>
    </lineage>
</organism>
<dbReference type="AlphaFoldDB" id="A0A239LEH9"/>
<dbReference type="OrthoDB" id="853359at2"/>
<sequence length="84" mass="9887">MTLEDFNTDALDQRAKLVDRFRCYLSTRKEISYSIRLFHMGEFFAEVWLSHKNSKVVLVHGFDSKALLTPYLKLIQLTDLMSED</sequence>
<reference evidence="2" key="1">
    <citation type="submission" date="2017-06" db="EMBL/GenBank/DDBJ databases">
        <authorList>
            <person name="Varghese N."/>
            <person name="Submissions S."/>
        </authorList>
    </citation>
    <scope>NUCLEOTIDE SEQUENCE [LARGE SCALE GENOMIC DNA]</scope>
    <source>
        <strain evidence="2">NKM1</strain>
    </source>
</reference>
<evidence type="ECO:0000313" key="2">
    <source>
        <dbReference type="Proteomes" id="UP000198432"/>
    </source>
</evidence>
<name>A0A239LEH9_9BACT</name>
<protein>
    <submittedName>
        <fullName evidence="1">Uncharacterized protein</fullName>
    </submittedName>
</protein>